<proteinExistence type="predicted"/>
<dbReference type="GO" id="GO:0005739">
    <property type="term" value="C:mitochondrion"/>
    <property type="evidence" value="ECO:0007669"/>
    <property type="project" value="TreeGrafter"/>
</dbReference>
<dbReference type="EMBL" id="ML977142">
    <property type="protein sequence ID" value="KAF1990534.1"/>
    <property type="molecule type" value="Genomic_DNA"/>
</dbReference>
<dbReference type="Pfam" id="PF25137">
    <property type="entry name" value="ADH_Fe_C"/>
    <property type="match status" value="1"/>
</dbReference>
<evidence type="ECO:0000256" key="1">
    <source>
        <dbReference type="ARBA" id="ARBA00023002"/>
    </source>
</evidence>
<keyword evidence="5" id="KW-1185">Reference proteome</keyword>
<name>A0A6G1HBU3_9PEZI</name>
<dbReference type="AlphaFoldDB" id="A0A6G1HBU3"/>
<evidence type="ECO:0000313" key="5">
    <source>
        <dbReference type="Proteomes" id="UP000800041"/>
    </source>
</evidence>
<dbReference type="InterPro" id="IPR056798">
    <property type="entry name" value="ADH_Fe_C"/>
</dbReference>
<dbReference type="SUPFAM" id="SSF56796">
    <property type="entry name" value="Dehydroquinate synthase-like"/>
    <property type="match status" value="1"/>
</dbReference>
<reference evidence="4" key="1">
    <citation type="journal article" date="2020" name="Stud. Mycol.">
        <title>101 Dothideomycetes genomes: a test case for predicting lifestyles and emergence of pathogens.</title>
        <authorList>
            <person name="Haridas S."/>
            <person name="Albert R."/>
            <person name="Binder M."/>
            <person name="Bloem J."/>
            <person name="Labutti K."/>
            <person name="Salamov A."/>
            <person name="Andreopoulos B."/>
            <person name="Baker S."/>
            <person name="Barry K."/>
            <person name="Bills G."/>
            <person name="Bluhm B."/>
            <person name="Cannon C."/>
            <person name="Castanera R."/>
            <person name="Culley D."/>
            <person name="Daum C."/>
            <person name="Ezra D."/>
            <person name="Gonzalez J."/>
            <person name="Henrissat B."/>
            <person name="Kuo A."/>
            <person name="Liang C."/>
            <person name="Lipzen A."/>
            <person name="Lutzoni F."/>
            <person name="Magnuson J."/>
            <person name="Mondo S."/>
            <person name="Nolan M."/>
            <person name="Ohm R."/>
            <person name="Pangilinan J."/>
            <person name="Park H.-J."/>
            <person name="Ramirez L."/>
            <person name="Alfaro M."/>
            <person name="Sun H."/>
            <person name="Tritt A."/>
            <person name="Yoshinaga Y."/>
            <person name="Zwiers L.-H."/>
            <person name="Turgeon B."/>
            <person name="Goodwin S."/>
            <person name="Spatafora J."/>
            <person name="Crous P."/>
            <person name="Grigoriev I."/>
        </authorList>
    </citation>
    <scope>NUCLEOTIDE SEQUENCE</scope>
    <source>
        <strain evidence="4">CBS 113979</strain>
    </source>
</reference>
<dbReference type="CDD" id="cd08192">
    <property type="entry name" value="MAR-like"/>
    <property type="match status" value="1"/>
</dbReference>
<dbReference type="PANTHER" id="PTHR11496">
    <property type="entry name" value="ALCOHOL DEHYDROGENASE"/>
    <property type="match status" value="1"/>
</dbReference>
<accession>A0A6G1HBU3</accession>
<dbReference type="Pfam" id="PF00465">
    <property type="entry name" value="Fe-ADH"/>
    <property type="match status" value="1"/>
</dbReference>
<keyword evidence="1" id="KW-0560">Oxidoreductase</keyword>
<evidence type="ECO:0000313" key="4">
    <source>
        <dbReference type="EMBL" id="KAF1990534.1"/>
    </source>
</evidence>
<evidence type="ECO:0000259" key="3">
    <source>
        <dbReference type="Pfam" id="PF25137"/>
    </source>
</evidence>
<dbReference type="InterPro" id="IPR001670">
    <property type="entry name" value="ADH_Fe/GldA"/>
</dbReference>
<dbReference type="GO" id="GO:0046872">
    <property type="term" value="F:metal ion binding"/>
    <property type="evidence" value="ECO:0007669"/>
    <property type="project" value="InterPro"/>
</dbReference>
<organism evidence="4 5">
    <name type="scientific">Aulographum hederae CBS 113979</name>
    <dbReference type="NCBI Taxonomy" id="1176131"/>
    <lineage>
        <taxon>Eukaryota</taxon>
        <taxon>Fungi</taxon>
        <taxon>Dikarya</taxon>
        <taxon>Ascomycota</taxon>
        <taxon>Pezizomycotina</taxon>
        <taxon>Dothideomycetes</taxon>
        <taxon>Pleosporomycetidae</taxon>
        <taxon>Aulographales</taxon>
        <taxon>Aulographaceae</taxon>
    </lineage>
</organism>
<dbReference type="OrthoDB" id="339764at2759"/>
<gene>
    <name evidence="4" type="ORF">K402DRAFT_231104</name>
</gene>
<dbReference type="GO" id="GO:0004022">
    <property type="term" value="F:alcohol dehydrogenase (NAD+) activity"/>
    <property type="evidence" value="ECO:0007669"/>
    <property type="project" value="TreeGrafter"/>
</dbReference>
<dbReference type="Gene3D" id="3.40.50.1970">
    <property type="match status" value="1"/>
</dbReference>
<feature type="domain" description="Alcohol dehydrogenase iron-type/glycerol dehydrogenase GldA" evidence="2">
    <location>
        <begin position="23"/>
        <end position="197"/>
    </location>
</feature>
<feature type="domain" description="Fe-containing alcohol dehydrogenase-like C-terminal" evidence="3">
    <location>
        <begin position="209"/>
        <end position="413"/>
    </location>
</feature>
<sequence length="415" mass="45607">MTETYRPAFEGSETPHISYGIPFHAACAKHLKETFKCDRVHIIASRSLCKNTNHVQMLKEAIERTGILVTGVRHGMTPHTFWSEVLEIVRDAREMNADMLVTIGGGSLTDAAKIVALALSNNARNPAEIANLTVQPGQSQSDPRSDLNPPTLRIVSISTSFSGGEYARLAGGTDDRTKQKHAFLGPIKGPELVILDPELVTMTPKRVWAASGVRAVDHCVEALCSLRVKEVEGAEEVAGRGLRRLVKGLLRCQLDVDGRDVEARMECQLGVVDAMEAVIKGVEMGGSHAIGHQLGPLGVAHGETSCILLPAVCRFNRRVNEERQRKVEEILWGVKEMEGVLRKRGLKKEEAELGDMLKAIIEKLDLPTSLKDVGIEKEKFEVLAENSLKDRWSATNPIPLVEKEQILDILEMAAR</sequence>
<dbReference type="InterPro" id="IPR039697">
    <property type="entry name" value="Alcohol_dehydrogenase_Fe"/>
</dbReference>
<evidence type="ECO:0000259" key="2">
    <source>
        <dbReference type="Pfam" id="PF00465"/>
    </source>
</evidence>
<dbReference type="PANTHER" id="PTHR11496:SF107">
    <property type="entry name" value="ALCOHOL DEHYDROGENASE, PUTATIVE (AFU_ORTHOLOGUE AFUA_1G06800)-RELATED"/>
    <property type="match status" value="1"/>
</dbReference>
<protein>
    <submittedName>
        <fullName evidence="4">Putative Fe-containing alcohol dehydrogenase</fullName>
    </submittedName>
</protein>
<dbReference type="Gene3D" id="1.20.1090.10">
    <property type="entry name" value="Dehydroquinate synthase-like - alpha domain"/>
    <property type="match status" value="1"/>
</dbReference>
<dbReference type="Proteomes" id="UP000800041">
    <property type="component" value="Unassembled WGS sequence"/>
</dbReference>